<dbReference type="RefSeq" id="WP_343949229.1">
    <property type="nucleotide sequence ID" value="NZ_BAAAHQ010000007.1"/>
</dbReference>
<dbReference type="Proteomes" id="UP001501578">
    <property type="component" value="Unassembled WGS sequence"/>
</dbReference>
<proteinExistence type="predicted"/>
<dbReference type="Pfam" id="PF05147">
    <property type="entry name" value="LANC_like"/>
    <property type="match status" value="1"/>
</dbReference>
<organism evidence="1 2">
    <name type="scientific">Nonomuraea longicatena</name>
    <dbReference type="NCBI Taxonomy" id="83682"/>
    <lineage>
        <taxon>Bacteria</taxon>
        <taxon>Bacillati</taxon>
        <taxon>Actinomycetota</taxon>
        <taxon>Actinomycetes</taxon>
        <taxon>Streptosporangiales</taxon>
        <taxon>Streptosporangiaceae</taxon>
        <taxon>Nonomuraea</taxon>
    </lineage>
</organism>
<dbReference type="InterPro" id="IPR012341">
    <property type="entry name" value="6hp_glycosidase-like_sf"/>
</dbReference>
<accession>A0ABN1NZ34</accession>
<evidence type="ECO:0000313" key="1">
    <source>
        <dbReference type="EMBL" id="GAA0919883.1"/>
    </source>
</evidence>
<gene>
    <name evidence="1" type="ORF">GCM10009560_17720</name>
</gene>
<name>A0ABN1NZ34_9ACTN</name>
<reference evidence="1 2" key="1">
    <citation type="journal article" date="2019" name="Int. J. Syst. Evol. Microbiol.">
        <title>The Global Catalogue of Microorganisms (GCM) 10K type strain sequencing project: providing services to taxonomists for standard genome sequencing and annotation.</title>
        <authorList>
            <consortium name="The Broad Institute Genomics Platform"/>
            <consortium name="The Broad Institute Genome Sequencing Center for Infectious Disease"/>
            <person name="Wu L."/>
            <person name="Ma J."/>
        </authorList>
    </citation>
    <scope>NUCLEOTIDE SEQUENCE [LARGE SCALE GENOMIC DNA]</scope>
    <source>
        <strain evidence="1 2">JCM 11136</strain>
    </source>
</reference>
<evidence type="ECO:0000313" key="2">
    <source>
        <dbReference type="Proteomes" id="UP001501578"/>
    </source>
</evidence>
<dbReference type="InterPro" id="IPR007822">
    <property type="entry name" value="LANC-like"/>
</dbReference>
<protein>
    <recommendedName>
        <fullName evidence="3">Lantibiotic modifying-like protein</fullName>
    </recommendedName>
</protein>
<keyword evidence="2" id="KW-1185">Reference proteome</keyword>
<evidence type="ECO:0008006" key="3">
    <source>
        <dbReference type="Google" id="ProtNLM"/>
    </source>
</evidence>
<dbReference type="CDD" id="cd04434">
    <property type="entry name" value="LanC_like"/>
    <property type="match status" value="1"/>
</dbReference>
<dbReference type="SUPFAM" id="SSF158745">
    <property type="entry name" value="LanC-like"/>
    <property type="match status" value="1"/>
</dbReference>
<sequence length="434" mass="46410">MSHERTITPLNAAILAGRWIRTAGVSSGLGRHWRANPDRRGRSAFTASDPASLYAGAAGIVPFFLELAAASGHEAYLDEARRGGRFLAATWREQPDLTLHHGITGTLFALTEAGWELPEEGFEEEARAVADRVAASARVFADGPGWTGDPAQRGDGGIILGLLRAATMLGVPRYEELALEAGERVARLAVPGHRFGDCPGIPSDAVAPGFLMGTSGTAFLLARLYGVSGETAFLEAARRGAGFVRSVATVADRCAYVPHHLPQGRGLHYLGYCSGSAGAARMFYELYRVAGDPADLDWVERLAHGVIASGVPYRQSAGLWNTACQCCGLAGLLELFVGLWSVTGREPYREYARALAEHLIGRAHRDAAGLRWYQAYRRLRPGEVSADTGYLLGAAGIGAALLHLDAAEQEGEVRRTLLLPDNPFPAIPSPAFLR</sequence>
<dbReference type="Gene3D" id="1.50.10.10">
    <property type="match status" value="3"/>
</dbReference>
<comment type="caution">
    <text evidence="1">The sequence shown here is derived from an EMBL/GenBank/DDBJ whole genome shotgun (WGS) entry which is preliminary data.</text>
</comment>
<dbReference type="EMBL" id="BAAAHQ010000007">
    <property type="protein sequence ID" value="GAA0919883.1"/>
    <property type="molecule type" value="Genomic_DNA"/>
</dbReference>
<dbReference type="SMART" id="SM01260">
    <property type="entry name" value="LANC_like"/>
    <property type="match status" value="1"/>
</dbReference>